<dbReference type="RefSeq" id="WP_139234576.1">
    <property type="nucleotide sequence ID" value="NZ_FPBV01000004.1"/>
</dbReference>
<evidence type="ECO:0000313" key="3">
    <source>
        <dbReference type="Proteomes" id="UP000183508"/>
    </source>
</evidence>
<keyword evidence="3" id="KW-1185">Reference proteome</keyword>
<evidence type="ECO:0000313" key="2">
    <source>
        <dbReference type="EMBL" id="SFU60002.1"/>
    </source>
</evidence>
<dbReference type="OrthoDB" id="1797229at2"/>
<dbReference type="AlphaFoldDB" id="A0A1I7HHC2"/>
<dbReference type="EMBL" id="FPBV01000004">
    <property type="protein sequence ID" value="SFU60002.1"/>
    <property type="molecule type" value="Genomic_DNA"/>
</dbReference>
<name>A0A1I7HHC2_9BACL</name>
<dbReference type="Proteomes" id="UP000183508">
    <property type="component" value="Unassembled WGS sequence"/>
</dbReference>
<proteinExistence type="predicted"/>
<evidence type="ECO:0000256" key="1">
    <source>
        <dbReference type="SAM" id="MobiDB-lite"/>
    </source>
</evidence>
<reference evidence="3" key="1">
    <citation type="submission" date="2016-10" db="EMBL/GenBank/DDBJ databases">
        <authorList>
            <person name="Varghese N."/>
        </authorList>
    </citation>
    <scope>NUCLEOTIDE SEQUENCE [LARGE SCALE GENOMIC DNA]</scope>
    <source>
        <strain evidence="3">DSM 17980</strain>
    </source>
</reference>
<protein>
    <submittedName>
        <fullName evidence="2">Uncharacterized protein</fullName>
    </submittedName>
</protein>
<accession>A0A1I7HHC2</accession>
<organism evidence="2 3">
    <name type="scientific">Alicyclobacillus macrosporangiidus</name>
    <dbReference type="NCBI Taxonomy" id="392015"/>
    <lineage>
        <taxon>Bacteria</taxon>
        <taxon>Bacillati</taxon>
        <taxon>Bacillota</taxon>
        <taxon>Bacilli</taxon>
        <taxon>Bacillales</taxon>
        <taxon>Alicyclobacillaceae</taxon>
        <taxon>Alicyclobacillus</taxon>
    </lineage>
</organism>
<sequence>MMKVPYDHRLQPIDEQLAKLIAKRWKLSRGANAYPTRELMERWCELYDISIDVLAPVFASMCNPRRPMRHPVSPQHLQGVIPVMKRVSVDGVTYQISRVEQYDEASLVHVDVFTGEDAETEELDVQLMLVVEPFTDRQVQLHRGHMGGNQASMAYVVTPKLPDDLTSATFRLEPYPFPHRRRPPERVLDQPVAFE</sequence>
<feature type="region of interest" description="Disordered" evidence="1">
    <location>
        <begin position="176"/>
        <end position="195"/>
    </location>
</feature>
<gene>
    <name evidence="2" type="ORF">SAMN05421543_104190</name>
</gene>